<evidence type="ECO:0000313" key="1">
    <source>
        <dbReference type="EMBL" id="GJT00407.1"/>
    </source>
</evidence>
<comment type="caution">
    <text evidence="1">The sequence shown here is derived from an EMBL/GenBank/DDBJ whole genome shotgun (WGS) entry which is preliminary data.</text>
</comment>
<proteinExistence type="predicted"/>
<gene>
    <name evidence="1" type="ORF">Tco_0821576</name>
</gene>
<organism evidence="1 2">
    <name type="scientific">Tanacetum coccineum</name>
    <dbReference type="NCBI Taxonomy" id="301880"/>
    <lineage>
        <taxon>Eukaryota</taxon>
        <taxon>Viridiplantae</taxon>
        <taxon>Streptophyta</taxon>
        <taxon>Embryophyta</taxon>
        <taxon>Tracheophyta</taxon>
        <taxon>Spermatophyta</taxon>
        <taxon>Magnoliopsida</taxon>
        <taxon>eudicotyledons</taxon>
        <taxon>Gunneridae</taxon>
        <taxon>Pentapetalae</taxon>
        <taxon>asterids</taxon>
        <taxon>campanulids</taxon>
        <taxon>Asterales</taxon>
        <taxon>Asteraceae</taxon>
        <taxon>Asteroideae</taxon>
        <taxon>Anthemideae</taxon>
        <taxon>Anthemidinae</taxon>
        <taxon>Tanacetum</taxon>
    </lineage>
</organism>
<accession>A0ABQ5AF89</accession>
<evidence type="ECO:0008006" key="3">
    <source>
        <dbReference type="Google" id="ProtNLM"/>
    </source>
</evidence>
<dbReference type="EMBL" id="BQNB010012193">
    <property type="protein sequence ID" value="GJT00407.1"/>
    <property type="molecule type" value="Genomic_DNA"/>
</dbReference>
<reference evidence="1" key="2">
    <citation type="submission" date="2022-01" db="EMBL/GenBank/DDBJ databases">
        <authorList>
            <person name="Yamashiro T."/>
            <person name="Shiraishi A."/>
            <person name="Satake H."/>
            <person name="Nakayama K."/>
        </authorList>
    </citation>
    <scope>NUCLEOTIDE SEQUENCE</scope>
</reference>
<protein>
    <recommendedName>
        <fullName evidence="3">Reverse transcriptase domain-containing protein</fullName>
    </recommendedName>
</protein>
<reference evidence="1" key="1">
    <citation type="journal article" date="2022" name="Int. J. Mol. Sci.">
        <title>Draft Genome of Tanacetum Coccineum: Genomic Comparison of Closely Related Tanacetum-Family Plants.</title>
        <authorList>
            <person name="Yamashiro T."/>
            <person name="Shiraishi A."/>
            <person name="Nakayama K."/>
            <person name="Satake H."/>
        </authorList>
    </citation>
    <scope>NUCLEOTIDE SEQUENCE</scope>
</reference>
<dbReference type="Proteomes" id="UP001151760">
    <property type="component" value="Unassembled WGS sequence"/>
</dbReference>
<evidence type="ECO:0000313" key="2">
    <source>
        <dbReference type="Proteomes" id="UP001151760"/>
    </source>
</evidence>
<name>A0ABQ5AF89_9ASTR</name>
<keyword evidence="2" id="KW-1185">Reference proteome</keyword>
<sequence length="134" mass="15517">MEKLGTDVHKGVVTRYGIPFHNHVTIDPRIQAARDRQKSYADLKRKPMEFQVGDKVMLKVSPWKGVLRFGKRGSLNPRYVDLSRKVFPTTVAVPLEDSNIDDKPICRRAREIMNGRSNEINEDRIPFVKVRPEF</sequence>